<dbReference type="GO" id="GO:0006355">
    <property type="term" value="P:regulation of DNA-templated transcription"/>
    <property type="evidence" value="ECO:0007669"/>
    <property type="project" value="TreeGrafter"/>
</dbReference>
<feature type="domain" description="WW" evidence="5">
    <location>
        <begin position="343"/>
        <end position="376"/>
    </location>
</feature>
<evidence type="ECO:0000256" key="2">
    <source>
        <dbReference type="ARBA" id="ARBA00022490"/>
    </source>
</evidence>
<keyword evidence="7" id="KW-1185">Reference proteome</keyword>
<dbReference type="Pfam" id="PF00397">
    <property type="entry name" value="WW"/>
    <property type="match status" value="1"/>
</dbReference>
<keyword evidence="2" id="KW-0963">Cytoplasm</keyword>
<dbReference type="GO" id="GO:0005737">
    <property type="term" value="C:cytoplasm"/>
    <property type="evidence" value="ECO:0007669"/>
    <property type="project" value="UniProtKB-SubCell"/>
</dbReference>
<proteinExistence type="predicted"/>
<keyword evidence="3" id="KW-0597">Phosphoprotein</keyword>
<dbReference type="Gene3D" id="2.20.70.10">
    <property type="match status" value="2"/>
</dbReference>
<evidence type="ECO:0000256" key="3">
    <source>
        <dbReference type="ARBA" id="ARBA00022553"/>
    </source>
</evidence>
<dbReference type="EMBL" id="CAJNRD030001123">
    <property type="protein sequence ID" value="CAG5103157.1"/>
    <property type="molecule type" value="Genomic_DNA"/>
</dbReference>
<reference evidence="6" key="1">
    <citation type="submission" date="2021-04" db="EMBL/GenBank/DDBJ databases">
        <authorList>
            <person name="Chebbi M.A.C M."/>
        </authorList>
    </citation>
    <scope>NUCLEOTIDE SEQUENCE</scope>
</reference>
<organism evidence="6 7">
    <name type="scientific">Cotesia congregata</name>
    <name type="common">Parasitoid wasp</name>
    <name type="synonym">Apanteles congregatus</name>
    <dbReference type="NCBI Taxonomy" id="51543"/>
    <lineage>
        <taxon>Eukaryota</taxon>
        <taxon>Metazoa</taxon>
        <taxon>Ecdysozoa</taxon>
        <taxon>Arthropoda</taxon>
        <taxon>Hexapoda</taxon>
        <taxon>Insecta</taxon>
        <taxon>Pterygota</taxon>
        <taxon>Neoptera</taxon>
        <taxon>Endopterygota</taxon>
        <taxon>Hymenoptera</taxon>
        <taxon>Apocrita</taxon>
        <taxon>Ichneumonoidea</taxon>
        <taxon>Braconidae</taxon>
        <taxon>Microgastrinae</taxon>
        <taxon>Cotesia</taxon>
    </lineage>
</organism>
<dbReference type="PANTHER" id="PTHR14791">
    <property type="entry name" value="BOMB/KIRA PROTEINS"/>
    <property type="match status" value="1"/>
</dbReference>
<comment type="subcellular location">
    <subcellularLocation>
        <location evidence="1">Cytoplasm</location>
    </subcellularLocation>
</comment>
<dbReference type="GO" id="GO:0035330">
    <property type="term" value="P:regulation of hippo signaling"/>
    <property type="evidence" value="ECO:0007669"/>
    <property type="project" value="TreeGrafter"/>
</dbReference>
<dbReference type="Proteomes" id="UP000786811">
    <property type="component" value="Unassembled WGS sequence"/>
</dbReference>
<dbReference type="CDD" id="cd00201">
    <property type="entry name" value="WW"/>
    <property type="match status" value="2"/>
</dbReference>
<dbReference type="InterPro" id="IPR001202">
    <property type="entry name" value="WW_dom"/>
</dbReference>
<sequence>MPRRRNGEIPLPEGWDVAQDFDGKVYFIDHNTRKTTWIDPRDSRYKQDGVRFVPFIKPQIDKKKCLEWIHLSRKADLTVEKIKKHTYICTKHFINSNGPTAENPNPLPATVSKIPKDRKRQQRCVDENSSTGKNKRQKLTCFTATDDELITGQTDNKNANSHQEIQLNIDLSSEPENYNNFLTPNNAERVVEPPMQTVSTCDANSQTEEDTEVKQLKKCIECLEKKLESEAFDVDSCRNNVKKFKYYTGLKPEDFDTLWEFLGPPAAESLRKWLTTEPKTNRESSRTQTKVSLKNQLFLTLIRLHSGLLLANMSYRFNVSIGYLSKIFTTFTKPQTFADCIGNELPLGWEEACDKHVGAYYINHVNQTTQLEDPRQEWRAIQEAMLREYLQTAQDVLEVKPPRPDLSLKVIKAVMIQISYNFINT</sequence>
<dbReference type="GO" id="GO:0019900">
    <property type="term" value="F:kinase binding"/>
    <property type="evidence" value="ECO:0007669"/>
    <property type="project" value="TreeGrafter"/>
</dbReference>
<protein>
    <submittedName>
        <fullName evidence="6">Similar to Kibra: Protein kibra (Drosophila mojavensis)</fullName>
    </submittedName>
</protein>
<dbReference type="PROSITE" id="PS01159">
    <property type="entry name" value="WW_DOMAIN_1"/>
    <property type="match status" value="1"/>
</dbReference>
<accession>A0A8J2HJA3</accession>
<dbReference type="SMART" id="SM00456">
    <property type="entry name" value="WW"/>
    <property type="match status" value="2"/>
</dbReference>
<dbReference type="InterPro" id="IPR036020">
    <property type="entry name" value="WW_dom_sf"/>
</dbReference>
<feature type="domain" description="WW" evidence="5">
    <location>
        <begin position="9"/>
        <end position="42"/>
    </location>
</feature>
<dbReference type="PROSITE" id="PS50020">
    <property type="entry name" value="WW_DOMAIN_2"/>
    <property type="match status" value="2"/>
</dbReference>
<evidence type="ECO:0000313" key="6">
    <source>
        <dbReference type="EMBL" id="CAG5103157.1"/>
    </source>
</evidence>
<dbReference type="InterPro" id="IPR051105">
    <property type="entry name" value="WWC/KIBRA_Hippo_Reg"/>
</dbReference>
<name>A0A8J2HJA3_COTCN</name>
<evidence type="ECO:0000313" key="7">
    <source>
        <dbReference type="Proteomes" id="UP000786811"/>
    </source>
</evidence>
<evidence type="ECO:0000256" key="4">
    <source>
        <dbReference type="SAM" id="MobiDB-lite"/>
    </source>
</evidence>
<comment type="caution">
    <text evidence="6">The sequence shown here is derived from an EMBL/GenBank/DDBJ whole genome shotgun (WGS) entry which is preliminary data.</text>
</comment>
<feature type="region of interest" description="Disordered" evidence="4">
    <location>
        <begin position="109"/>
        <end position="132"/>
    </location>
</feature>
<dbReference type="GO" id="GO:0060090">
    <property type="term" value="F:molecular adaptor activity"/>
    <property type="evidence" value="ECO:0007669"/>
    <property type="project" value="TreeGrafter"/>
</dbReference>
<dbReference type="AlphaFoldDB" id="A0A8J2HJA3"/>
<dbReference type="GO" id="GO:0016477">
    <property type="term" value="P:cell migration"/>
    <property type="evidence" value="ECO:0007669"/>
    <property type="project" value="TreeGrafter"/>
</dbReference>
<evidence type="ECO:0000259" key="5">
    <source>
        <dbReference type="PROSITE" id="PS50020"/>
    </source>
</evidence>
<dbReference type="PANTHER" id="PTHR14791:SF29">
    <property type="entry name" value="PROTEIN KIBRA"/>
    <property type="match status" value="1"/>
</dbReference>
<gene>
    <name evidence="6" type="ORF">HICCMSTLAB_LOCUS11369</name>
</gene>
<evidence type="ECO:0000256" key="1">
    <source>
        <dbReference type="ARBA" id="ARBA00004496"/>
    </source>
</evidence>
<dbReference type="GO" id="GO:0046621">
    <property type="term" value="P:negative regulation of organ growth"/>
    <property type="evidence" value="ECO:0007669"/>
    <property type="project" value="TreeGrafter"/>
</dbReference>
<dbReference type="OrthoDB" id="2020426at2759"/>
<dbReference type="SUPFAM" id="SSF51045">
    <property type="entry name" value="WW domain"/>
    <property type="match status" value="2"/>
</dbReference>